<sequence>MIQLAQLAKLLELSGGAISKEKLSILFLLFQRELLCRYGIISAASDRIMTGDKIAIEVLDEASVNGELPSIVFDLKNNPVSFTERGLEMLAKTDYEDEMALNGWLCEADIKLIGKIVASQSKEEDQKEELVGFFGHSNEFLSWPEIVKKNDHWDEINPALRAYLKENEISGMLI</sequence>
<accession>A0A2T4MZN3</accession>
<comment type="caution">
    <text evidence="1">The sequence shown here is derived from an EMBL/GenBank/DDBJ whole genome shotgun (WGS) entry which is preliminary data.</text>
</comment>
<name>A0A2T4MZN3_AERVE</name>
<gene>
    <name evidence="1" type="ORF">DAA48_15780</name>
</gene>
<evidence type="ECO:0000313" key="2">
    <source>
        <dbReference type="Proteomes" id="UP000241986"/>
    </source>
</evidence>
<proteinExistence type="predicted"/>
<reference evidence="1 2" key="1">
    <citation type="submission" date="2018-03" db="EMBL/GenBank/DDBJ databases">
        <title>Aeromonas veronii whole genome sequencing and analysis.</title>
        <authorList>
            <person name="Xie H."/>
            <person name="Liu T."/>
            <person name="Wang K."/>
        </authorList>
    </citation>
    <scope>NUCLEOTIDE SEQUENCE [LARGE SCALE GENOMIC DNA]</scope>
    <source>
        <strain evidence="1 2">XH.VA.1</strain>
    </source>
</reference>
<organism evidence="1 2">
    <name type="scientific">Aeromonas veronii</name>
    <dbReference type="NCBI Taxonomy" id="654"/>
    <lineage>
        <taxon>Bacteria</taxon>
        <taxon>Pseudomonadati</taxon>
        <taxon>Pseudomonadota</taxon>
        <taxon>Gammaproteobacteria</taxon>
        <taxon>Aeromonadales</taxon>
        <taxon>Aeromonadaceae</taxon>
        <taxon>Aeromonas</taxon>
    </lineage>
</organism>
<dbReference type="AlphaFoldDB" id="A0A2T4MZN3"/>
<evidence type="ECO:0000313" key="1">
    <source>
        <dbReference type="EMBL" id="PTH80023.1"/>
    </source>
</evidence>
<dbReference type="Proteomes" id="UP000241986">
    <property type="component" value="Unassembled WGS sequence"/>
</dbReference>
<dbReference type="EMBL" id="PZKL01000037">
    <property type="protein sequence ID" value="PTH80023.1"/>
    <property type="molecule type" value="Genomic_DNA"/>
</dbReference>
<protein>
    <submittedName>
        <fullName evidence="1">Uncharacterized protein</fullName>
    </submittedName>
</protein>